<dbReference type="Proteomes" id="UP001516023">
    <property type="component" value="Unassembled WGS sequence"/>
</dbReference>
<dbReference type="InterPro" id="IPR001254">
    <property type="entry name" value="Trypsin_dom"/>
</dbReference>
<evidence type="ECO:0000313" key="7">
    <source>
        <dbReference type="Proteomes" id="UP001516023"/>
    </source>
</evidence>
<keyword evidence="7" id="KW-1185">Reference proteome</keyword>
<dbReference type="InterPro" id="IPR001314">
    <property type="entry name" value="Peptidase_S1A"/>
</dbReference>
<evidence type="ECO:0000256" key="4">
    <source>
        <dbReference type="SAM" id="MobiDB-lite"/>
    </source>
</evidence>
<feature type="domain" description="Peptidase S1" evidence="5">
    <location>
        <begin position="93"/>
        <end position="262"/>
    </location>
</feature>
<dbReference type="Gene3D" id="2.40.10.10">
    <property type="entry name" value="Trypsin-like serine proteases"/>
    <property type="match status" value="1"/>
</dbReference>
<name>A0ABD3PDT5_9STRA</name>
<dbReference type="SUPFAM" id="SSF50494">
    <property type="entry name" value="Trypsin-like serine proteases"/>
    <property type="match status" value="1"/>
</dbReference>
<comment type="caution">
    <text evidence="6">The sequence shown here is derived from an EMBL/GenBank/DDBJ whole genome shotgun (WGS) entry which is preliminary data.</text>
</comment>
<reference evidence="6 7" key="1">
    <citation type="journal article" date="2020" name="G3 (Bethesda)">
        <title>Improved Reference Genome for Cyclotella cryptica CCMP332, a Model for Cell Wall Morphogenesis, Salinity Adaptation, and Lipid Production in Diatoms (Bacillariophyta).</title>
        <authorList>
            <person name="Roberts W.R."/>
            <person name="Downey K.M."/>
            <person name="Ruck E.C."/>
            <person name="Traller J.C."/>
            <person name="Alverson A.J."/>
        </authorList>
    </citation>
    <scope>NUCLEOTIDE SEQUENCE [LARGE SCALE GENOMIC DNA]</scope>
    <source>
        <strain evidence="6 7">CCMP332</strain>
    </source>
</reference>
<dbReference type="SMART" id="SM00020">
    <property type="entry name" value="Tryp_SPc"/>
    <property type="match status" value="1"/>
</dbReference>
<organism evidence="6 7">
    <name type="scientific">Cyclotella cryptica</name>
    <dbReference type="NCBI Taxonomy" id="29204"/>
    <lineage>
        <taxon>Eukaryota</taxon>
        <taxon>Sar</taxon>
        <taxon>Stramenopiles</taxon>
        <taxon>Ochrophyta</taxon>
        <taxon>Bacillariophyta</taxon>
        <taxon>Coscinodiscophyceae</taxon>
        <taxon>Thalassiosirophycidae</taxon>
        <taxon>Stephanodiscales</taxon>
        <taxon>Stephanodiscaceae</taxon>
        <taxon>Cyclotella</taxon>
    </lineage>
</organism>
<keyword evidence="2" id="KW-0843">Virulence</keyword>
<dbReference type="InterPro" id="IPR043504">
    <property type="entry name" value="Peptidase_S1_PA_chymotrypsin"/>
</dbReference>
<dbReference type="PANTHER" id="PTHR24276:SF91">
    <property type="entry name" value="AT26814P-RELATED"/>
    <property type="match status" value="1"/>
</dbReference>
<dbReference type="InterPro" id="IPR018114">
    <property type="entry name" value="TRYPSIN_HIS"/>
</dbReference>
<protein>
    <recommendedName>
        <fullName evidence="5">Peptidase S1 domain-containing protein</fullName>
    </recommendedName>
</protein>
<dbReference type="PROSITE" id="PS00134">
    <property type="entry name" value="TRYPSIN_HIS"/>
    <property type="match status" value="1"/>
</dbReference>
<evidence type="ECO:0000256" key="2">
    <source>
        <dbReference type="ARBA" id="ARBA00023026"/>
    </source>
</evidence>
<evidence type="ECO:0000259" key="5">
    <source>
        <dbReference type="PROSITE" id="PS50240"/>
    </source>
</evidence>
<evidence type="ECO:0000256" key="3">
    <source>
        <dbReference type="ARBA" id="ARBA00023157"/>
    </source>
</evidence>
<dbReference type="PRINTS" id="PR00722">
    <property type="entry name" value="CHYMOTRYPSIN"/>
</dbReference>
<proteinExistence type="inferred from homology"/>
<keyword evidence="3" id="KW-1015">Disulfide bond</keyword>
<feature type="compositionally biased region" description="Polar residues" evidence="4">
    <location>
        <begin position="1"/>
        <end position="16"/>
    </location>
</feature>
<evidence type="ECO:0000313" key="6">
    <source>
        <dbReference type="EMBL" id="KAL3786234.1"/>
    </source>
</evidence>
<feature type="compositionally biased region" description="Polar residues" evidence="4">
    <location>
        <begin position="24"/>
        <end position="39"/>
    </location>
</feature>
<dbReference type="PANTHER" id="PTHR24276">
    <property type="entry name" value="POLYSERASE-RELATED"/>
    <property type="match status" value="1"/>
</dbReference>
<dbReference type="PROSITE" id="PS50240">
    <property type="entry name" value="TRYPSIN_DOM"/>
    <property type="match status" value="1"/>
</dbReference>
<dbReference type="Pfam" id="PF00089">
    <property type="entry name" value="Trypsin"/>
    <property type="match status" value="1"/>
</dbReference>
<gene>
    <name evidence="6" type="ORF">HJC23_002485</name>
</gene>
<dbReference type="EMBL" id="JABMIG020000199">
    <property type="protein sequence ID" value="KAL3786234.1"/>
    <property type="molecule type" value="Genomic_DNA"/>
</dbReference>
<dbReference type="InterPro" id="IPR050430">
    <property type="entry name" value="Peptidase_S1"/>
</dbReference>
<feature type="region of interest" description="Disordered" evidence="4">
    <location>
        <begin position="1"/>
        <end position="39"/>
    </location>
</feature>
<dbReference type="InterPro" id="IPR009003">
    <property type="entry name" value="Peptidase_S1_PA"/>
</dbReference>
<accession>A0ABD3PDT5</accession>
<comment type="similarity">
    <text evidence="1">Belongs to the peptidase S1 family.</text>
</comment>
<sequence length="262" mass="27865">MAKLSPWNQHFSANTSNDDENPATAVNDSSPTEDATGSANTGGSLLLSKAIKLGLVLVALSVGVICITQALSSRNTINSTSQMKGLTNVASRIIGGDETQSWQYQYTVSLQGMDSSLCGGSLIAPDMVLTAAHCQGISNTAVIGRHNLNSNDGESIPIKRETPHAEFNATIMDSDLMLVLLERPIALDVPLVKVNSDKNRPRVGESVTVMGWGDTALDDSILMTRMRSCPLISTSFQIGIVITVVGSFTRKNIATMGKLLRT</sequence>
<evidence type="ECO:0000256" key="1">
    <source>
        <dbReference type="ARBA" id="ARBA00007664"/>
    </source>
</evidence>
<dbReference type="AlphaFoldDB" id="A0ABD3PDT5"/>